<accession>A0AAV9ZFW7</accession>
<evidence type="ECO:0000313" key="1">
    <source>
        <dbReference type="EMBL" id="KAK6981096.1"/>
    </source>
</evidence>
<keyword evidence="2" id="KW-1185">Reference proteome</keyword>
<evidence type="ECO:0000313" key="2">
    <source>
        <dbReference type="Proteomes" id="UP001362999"/>
    </source>
</evidence>
<proteinExistence type="predicted"/>
<sequence>MATLAQSTAVCYALGIHRAPASASIPEFARLMDGLIDELNALPVVQENYLTVDMILPTDKADKYIPALGLAPRPPVVVFPVKAKTPEHIHKVLASPEARKVFQKGTDFGNQSSIFAYKIVAKIDRPAPNNGVQLVFIYDAPLELATSENHIREFNEFIDGFVLLPGVQKNSDRLELWQPTDILDQHVQDFGYSTERRPTICITTFKDLDTAKQMLADPATQRYFAGAAEDRQQFDSQKYGYAFVANVVTKHDNTNK</sequence>
<dbReference type="EMBL" id="JAWWNJ010000153">
    <property type="protein sequence ID" value="KAK6981096.1"/>
    <property type="molecule type" value="Genomic_DNA"/>
</dbReference>
<dbReference type="Proteomes" id="UP001362999">
    <property type="component" value="Unassembled WGS sequence"/>
</dbReference>
<protein>
    <submittedName>
        <fullName evidence="1">Uncharacterized protein</fullName>
    </submittedName>
</protein>
<reference evidence="1 2" key="1">
    <citation type="journal article" date="2024" name="J Genomics">
        <title>Draft genome sequencing and assembly of Favolaschia claudopus CIRM-BRFM 2984 isolated from oak limbs.</title>
        <authorList>
            <person name="Navarro D."/>
            <person name="Drula E."/>
            <person name="Chaduli D."/>
            <person name="Cazenave R."/>
            <person name="Ahrendt S."/>
            <person name="Wang J."/>
            <person name="Lipzen A."/>
            <person name="Daum C."/>
            <person name="Barry K."/>
            <person name="Grigoriev I.V."/>
            <person name="Favel A."/>
            <person name="Rosso M.N."/>
            <person name="Martin F."/>
        </authorList>
    </citation>
    <scope>NUCLEOTIDE SEQUENCE [LARGE SCALE GENOMIC DNA]</scope>
    <source>
        <strain evidence="1 2">CIRM-BRFM 2984</strain>
    </source>
</reference>
<dbReference type="AlphaFoldDB" id="A0AAV9ZFW7"/>
<name>A0AAV9ZFW7_9AGAR</name>
<comment type="caution">
    <text evidence="1">The sequence shown here is derived from an EMBL/GenBank/DDBJ whole genome shotgun (WGS) entry which is preliminary data.</text>
</comment>
<gene>
    <name evidence="1" type="ORF">R3P38DRAFT_3464514</name>
</gene>
<organism evidence="1 2">
    <name type="scientific">Favolaschia claudopus</name>
    <dbReference type="NCBI Taxonomy" id="2862362"/>
    <lineage>
        <taxon>Eukaryota</taxon>
        <taxon>Fungi</taxon>
        <taxon>Dikarya</taxon>
        <taxon>Basidiomycota</taxon>
        <taxon>Agaricomycotina</taxon>
        <taxon>Agaricomycetes</taxon>
        <taxon>Agaricomycetidae</taxon>
        <taxon>Agaricales</taxon>
        <taxon>Marasmiineae</taxon>
        <taxon>Mycenaceae</taxon>
        <taxon>Favolaschia</taxon>
    </lineage>
</organism>